<organism evidence="1 2">
    <name type="scientific">Bradyrhizobium cytisi</name>
    <dbReference type="NCBI Taxonomy" id="515489"/>
    <lineage>
        <taxon>Bacteria</taxon>
        <taxon>Pseudomonadati</taxon>
        <taxon>Pseudomonadota</taxon>
        <taxon>Alphaproteobacteria</taxon>
        <taxon>Hyphomicrobiales</taxon>
        <taxon>Nitrobacteraceae</taxon>
        <taxon>Bradyrhizobium</taxon>
    </lineage>
</organism>
<dbReference type="RefSeq" id="WP_148753551.1">
    <property type="nucleotide sequence ID" value="NZ_VSSR01000042.1"/>
</dbReference>
<keyword evidence="2" id="KW-1185">Reference proteome</keyword>
<sequence length="228" mass="23550">MVLKTLSLTEPRIESNVLKYVVDDFISKAQEVLQAGSGSDNVADVGTVLGAITVGALSAAYAARAGNTGNFTNAFANPAVAPGSKLGVYTVTFLAATRFRVEDPDGIELGEGTTGVAFTNQLKFTITAGGTPAVVGDAADVTVTAAAVATRKLVPINFAATDGSQNAYAIALQKKIAPNGGSDQNILTVRRLACIDPNYLIWPAGATTNQMNAALAQLELNHIIQRPS</sequence>
<dbReference type="AlphaFoldDB" id="A0A5S4WFM2"/>
<name>A0A5S4WFM2_9BRAD</name>
<proteinExistence type="predicted"/>
<accession>A0A5S4WFM2</accession>
<dbReference type="OrthoDB" id="7996345at2"/>
<dbReference type="EMBL" id="VSSR01000042">
    <property type="protein sequence ID" value="TYL80168.1"/>
    <property type="molecule type" value="Genomic_DNA"/>
</dbReference>
<comment type="caution">
    <text evidence="1">The sequence shown here is derived from an EMBL/GenBank/DDBJ whole genome shotgun (WGS) entry which is preliminary data.</text>
</comment>
<dbReference type="Pfam" id="PF02924">
    <property type="entry name" value="HDPD"/>
    <property type="match status" value="1"/>
</dbReference>
<dbReference type="InterPro" id="IPR004195">
    <property type="entry name" value="Head_decoration_D"/>
</dbReference>
<protein>
    <submittedName>
        <fullName evidence="1">Head decoration protein</fullName>
    </submittedName>
</protein>
<reference evidence="1 2" key="1">
    <citation type="submission" date="2019-08" db="EMBL/GenBank/DDBJ databases">
        <title>Bradyrhizobium hipponensis sp. nov., a rhizobium isolated from a Lupinus angustifolius root nodule in Tunisia.</title>
        <authorList>
            <person name="Off K."/>
            <person name="Rejili M."/>
            <person name="Mars M."/>
            <person name="Brachmann A."/>
            <person name="Marin M."/>
        </authorList>
    </citation>
    <scope>NUCLEOTIDE SEQUENCE [LARGE SCALE GENOMIC DNA]</scope>
    <source>
        <strain evidence="1 2">CTAW11</strain>
    </source>
</reference>
<evidence type="ECO:0000313" key="1">
    <source>
        <dbReference type="EMBL" id="TYL80168.1"/>
    </source>
</evidence>
<gene>
    <name evidence="1" type="ORF">FXB38_24690</name>
</gene>
<dbReference type="Proteomes" id="UP000324853">
    <property type="component" value="Unassembled WGS sequence"/>
</dbReference>
<evidence type="ECO:0000313" key="2">
    <source>
        <dbReference type="Proteomes" id="UP000324853"/>
    </source>
</evidence>